<dbReference type="EC" id="2.4.1.18" evidence="5"/>
<dbReference type="SUPFAM" id="SSF51445">
    <property type="entry name" value="(Trans)glycosidases"/>
    <property type="match status" value="1"/>
</dbReference>
<evidence type="ECO:0000256" key="11">
    <source>
        <dbReference type="ARBA" id="ARBA00023277"/>
    </source>
</evidence>
<evidence type="ECO:0000256" key="5">
    <source>
        <dbReference type="ARBA" id="ARBA00012541"/>
    </source>
</evidence>
<evidence type="ECO:0000256" key="2">
    <source>
        <dbReference type="ARBA" id="ARBA00002953"/>
    </source>
</evidence>
<evidence type="ECO:0000256" key="9">
    <source>
        <dbReference type="ARBA" id="ARBA00022807"/>
    </source>
</evidence>
<comment type="catalytic activity">
    <reaction evidence="1">
        <text>Transfers a segment of a (1-&gt;4)-alpha-D-glucan chain to a primary hydroxy group in a similar glucan chain.</text>
        <dbReference type="EC" id="2.4.1.18"/>
    </reaction>
</comment>
<dbReference type="InterPro" id="IPR013780">
    <property type="entry name" value="Glyco_hydro_b"/>
</dbReference>
<evidence type="ECO:0000256" key="8">
    <source>
        <dbReference type="ARBA" id="ARBA00022679"/>
    </source>
</evidence>
<reference evidence="13 14" key="1">
    <citation type="journal article" date="2025" name="Int. J. Syst. Evol. Microbiol.">
        <title>Desulfovibrio falkowii sp. nov., Porphyromonas miyakawae sp. nov., Mediterraneibacter flintii sp. nov. and Owariibacterium komagatae gen. nov., sp. nov., isolated from human faeces.</title>
        <authorList>
            <person name="Hamaguchi T."/>
            <person name="Ohara M."/>
            <person name="Hisatomi A."/>
            <person name="Sekiguchi K."/>
            <person name="Takeda J.I."/>
            <person name="Ueyama J."/>
            <person name="Ito M."/>
            <person name="Nishiwaki H."/>
            <person name="Ogi T."/>
            <person name="Hirayama M."/>
            <person name="Ohkuma M."/>
            <person name="Sakamoto M."/>
            <person name="Ohno K."/>
        </authorList>
    </citation>
    <scope>NUCLEOTIDE SEQUENCE [LARGE SCALE GENOMIC DNA]</scope>
    <source>
        <strain evidence="13 14">13CB11C</strain>
    </source>
</reference>
<organism evidence="13 14">
    <name type="scientific">Porphyromonas miyakawae</name>
    <dbReference type="NCBI Taxonomy" id="3137470"/>
    <lineage>
        <taxon>Bacteria</taxon>
        <taxon>Pseudomonadati</taxon>
        <taxon>Bacteroidota</taxon>
        <taxon>Bacteroidia</taxon>
        <taxon>Bacteroidales</taxon>
        <taxon>Porphyromonadaceae</taxon>
        <taxon>Porphyromonas</taxon>
    </lineage>
</organism>
<gene>
    <name evidence="13" type="ORF">Tsumi_11950</name>
</gene>
<dbReference type="Proteomes" id="UP001628220">
    <property type="component" value="Unassembled WGS sequence"/>
</dbReference>
<dbReference type="InterPro" id="IPR017853">
    <property type="entry name" value="GH"/>
</dbReference>
<dbReference type="InterPro" id="IPR006047">
    <property type="entry name" value="GH13_cat_dom"/>
</dbReference>
<dbReference type="SMART" id="SM00642">
    <property type="entry name" value="Aamy"/>
    <property type="match status" value="1"/>
</dbReference>
<evidence type="ECO:0000256" key="3">
    <source>
        <dbReference type="ARBA" id="ARBA00006067"/>
    </source>
</evidence>
<feature type="domain" description="Glycosyl hydrolase family 13 catalytic" evidence="12">
    <location>
        <begin position="172"/>
        <end position="530"/>
    </location>
</feature>
<evidence type="ECO:0000259" key="12">
    <source>
        <dbReference type="SMART" id="SM00642"/>
    </source>
</evidence>
<keyword evidence="14" id="KW-1185">Reference proteome</keyword>
<evidence type="ECO:0000256" key="10">
    <source>
        <dbReference type="ARBA" id="ARBA00023026"/>
    </source>
</evidence>
<comment type="function">
    <text evidence="2">Catalyzes the formation of the alpha-1,6-glucosidic linkages in glycogen by scission of a 1,4-alpha-linked oligosaccharide from growing alpha-1,4-glucan chains and the subsequent attachment of the oligosaccharide to the alpha-1,6 position.</text>
</comment>
<dbReference type="InterPro" id="IPR014756">
    <property type="entry name" value="Ig_E-set"/>
</dbReference>
<comment type="caution">
    <text evidence="13">The sequence shown here is derived from an EMBL/GenBank/DDBJ whole genome shotgun (WGS) entry which is preliminary data.</text>
</comment>
<evidence type="ECO:0000256" key="4">
    <source>
        <dbReference type="ARBA" id="ARBA00009000"/>
    </source>
</evidence>
<comment type="similarity">
    <text evidence="4">Belongs to the glycosyl hydrolase 13 family. GlgB subfamily.</text>
</comment>
<accession>A0ABQ0E320</accession>
<name>A0ABQ0E320_9PORP</name>
<keyword evidence="6" id="KW-0645">Protease</keyword>
<dbReference type="InterPro" id="IPR006048">
    <property type="entry name" value="A-amylase/branching_C"/>
</dbReference>
<dbReference type="Pfam" id="PF02806">
    <property type="entry name" value="Alpha-amylase_C"/>
    <property type="match status" value="1"/>
</dbReference>
<dbReference type="EMBL" id="BAAFSF010000004">
    <property type="protein sequence ID" value="GAB1252089.1"/>
    <property type="molecule type" value="Genomic_DNA"/>
</dbReference>
<evidence type="ECO:0000313" key="14">
    <source>
        <dbReference type="Proteomes" id="UP001628220"/>
    </source>
</evidence>
<dbReference type="PIRSF" id="PIRSF000463">
    <property type="entry name" value="GlgB"/>
    <property type="match status" value="1"/>
</dbReference>
<dbReference type="SUPFAM" id="SSF51011">
    <property type="entry name" value="Glycosyl hydrolase domain"/>
    <property type="match status" value="1"/>
</dbReference>
<comment type="similarity">
    <text evidence="3">Belongs to the peptidase C25 family.</text>
</comment>
<dbReference type="Gene3D" id="2.60.40.1180">
    <property type="entry name" value="Golgi alpha-mannosidase II"/>
    <property type="match status" value="1"/>
</dbReference>
<dbReference type="Gene3D" id="2.60.40.10">
    <property type="entry name" value="Immunoglobulins"/>
    <property type="match status" value="1"/>
</dbReference>
<dbReference type="RefSeq" id="WP_411915859.1">
    <property type="nucleotide sequence ID" value="NZ_BAAFSF010000004.1"/>
</dbReference>
<evidence type="ECO:0000256" key="7">
    <source>
        <dbReference type="ARBA" id="ARBA00022676"/>
    </source>
</evidence>
<evidence type="ECO:0000256" key="6">
    <source>
        <dbReference type="ARBA" id="ARBA00022670"/>
    </source>
</evidence>
<dbReference type="Gene3D" id="3.20.20.80">
    <property type="entry name" value="Glycosidases"/>
    <property type="match status" value="1"/>
</dbReference>
<dbReference type="CDD" id="cd11321">
    <property type="entry name" value="AmyAc_bac_euk_BE"/>
    <property type="match status" value="1"/>
</dbReference>
<sequence length="659" mass="75538">MKSLDILQDPYLLPYKEDIERRKSLFDLALKEGYNTHLEARFGRHLKGNTHHFCEYAPNATAVYLLCDASAWQPNRNFAFSKGSEAGIWELSITEKLLPHLAPYKLWVEWDGGCGERISPFARYVTQDSSTGIFTERIWEPEKPYTFRHSVPSGKCTFPTIYECHIGMSSEELHVASYNYFRAHILPRIVSAGYNCIQLMAIQEHPYYGSFGYHVSGFFAPSGRFGTPDELKQLIDEAHAMGLRVIMDLVHSHAVKNAVEGLGAFDGTRSLFFYDDSRGEHTLWDSLCFNYGKRFVKEFLLSNCRYWLEEYGFDGFRFDGVTSMLYHDHGLGRCFTSYADYYNPNYHEEAGCYLMLANELIHRTRPEAICIAEEVSGMPGIALPIEQGGYGFDYRLAMNQPDYWIKTVKELPDETWDPGNIFYEMTNRRHNEKVISYVESHDQALVGDKTLIFRMADAAMYSDMNKGAPSPAVERAMALVNMIKTVTFSSTNGGILTFMGNEYGHPEWIDFPREGNGNSYQYARRQWSLRDNPFLRYEQLALFDKALITILKAYAVELKSIPYCHYASQDTQILAFSRGRLLLLFNFSPNRSFDHFELALPPGKYTLLLDSDKEAFGGYGRIASAEHFTHPCCSMTTRQEQHIASFYLPARTAQILLCE</sequence>
<proteinExistence type="inferred from homology"/>
<keyword evidence="9" id="KW-0378">Hydrolase</keyword>
<dbReference type="InterPro" id="IPR037439">
    <property type="entry name" value="Branching_enzy"/>
</dbReference>
<keyword evidence="11" id="KW-0119">Carbohydrate metabolism</keyword>
<keyword evidence="10" id="KW-0843">Virulence</keyword>
<dbReference type="SUPFAM" id="SSF81296">
    <property type="entry name" value="E set domains"/>
    <property type="match status" value="1"/>
</dbReference>
<keyword evidence="8" id="KW-0808">Transferase</keyword>
<dbReference type="Pfam" id="PF02922">
    <property type="entry name" value="CBM_48"/>
    <property type="match status" value="1"/>
</dbReference>
<dbReference type="InterPro" id="IPR004193">
    <property type="entry name" value="Glyco_hydro_13_N"/>
</dbReference>
<evidence type="ECO:0000256" key="1">
    <source>
        <dbReference type="ARBA" id="ARBA00000826"/>
    </source>
</evidence>
<keyword evidence="9" id="KW-0788">Thiol protease</keyword>
<evidence type="ECO:0000313" key="13">
    <source>
        <dbReference type="EMBL" id="GAB1252089.1"/>
    </source>
</evidence>
<protein>
    <recommendedName>
        <fullName evidence="5">1,4-alpha-glucan branching enzyme</fullName>
        <ecNumber evidence="5">2.4.1.18</ecNumber>
    </recommendedName>
</protein>
<keyword evidence="7" id="KW-0328">Glycosyltransferase</keyword>
<dbReference type="PANTHER" id="PTHR43651:SF3">
    <property type="entry name" value="1,4-ALPHA-GLUCAN-BRANCHING ENZYME"/>
    <property type="match status" value="1"/>
</dbReference>
<dbReference type="InterPro" id="IPR013783">
    <property type="entry name" value="Ig-like_fold"/>
</dbReference>
<dbReference type="Pfam" id="PF00128">
    <property type="entry name" value="Alpha-amylase"/>
    <property type="match status" value="1"/>
</dbReference>
<dbReference type="PANTHER" id="PTHR43651">
    <property type="entry name" value="1,4-ALPHA-GLUCAN-BRANCHING ENZYME"/>
    <property type="match status" value="1"/>
</dbReference>